<evidence type="ECO:0000313" key="3">
    <source>
        <dbReference type="EMBL" id="TPX41756.1"/>
    </source>
</evidence>
<feature type="domain" description="Amine oxidase" evidence="2">
    <location>
        <begin position="19"/>
        <end position="339"/>
    </location>
</feature>
<evidence type="ECO:0000256" key="1">
    <source>
        <dbReference type="SAM" id="Phobius"/>
    </source>
</evidence>
<evidence type="ECO:0000313" key="4">
    <source>
        <dbReference type="Proteomes" id="UP000320333"/>
    </source>
</evidence>
<dbReference type="InterPro" id="IPR002937">
    <property type="entry name" value="Amino_oxidase"/>
</dbReference>
<comment type="caution">
    <text evidence="3">The sequence shown here is derived from an EMBL/GenBank/DDBJ whole genome shotgun (WGS) entry which is preliminary data.</text>
</comment>
<keyword evidence="4" id="KW-1185">Reference proteome</keyword>
<dbReference type="SUPFAM" id="SSF51905">
    <property type="entry name" value="FAD/NAD(P)-binding domain"/>
    <property type="match status" value="1"/>
</dbReference>
<dbReference type="Pfam" id="PF01593">
    <property type="entry name" value="Amino_oxidase"/>
    <property type="match status" value="1"/>
</dbReference>
<dbReference type="Proteomes" id="UP000320333">
    <property type="component" value="Unassembled WGS sequence"/>
</dbReference>
<feature type="transmembrane region" description="Helical" evidence="1">
    <location>
        <begin position="12"/>
        <end position="29"/>
    </location>
</feature>
<sequence length="549" mass="61438">MPTNQTKPTKRIAVIGSGVSGLSAAWLLSQHTPFETRVSLFESGDYFGGHSHTVDLHSLDKSETVGVDTGFIVCNPITYPNLLAFLECLNVPLQPSDMSFAVSRNGGAFEWNGNNTNTLFAQRENIFNPDMWKMVSQVLRFNEQADKIAREADDLEFDRNGNVREDAKAHPYAKMTLSEFFEQFGYSKFFYQNYIVPMTAAIWSTPANMTFDKFPLLTLVRFMRNHILLQVDNRPKWMTVDGGSRKYVEKVISQLTDTRLNTRITRVKRSLADGTVTLTDANGKTEVFDHVIFATHSDQALAILGDDATEDERAILGSIKFLNNRAILHRDEKLMPKRKLAWASWSYLTEISNETDSQTMCLTYWMDNLQPHIDPRKFGNVFVTMNPLFEPEASKVVAEYEYTHPLYSPETIAAQDSLNTIQNNNLTTFAGAWTNYGFHEDGLTSGLLAATSLGAVCPFEISLNGGYPTRRVPPPPPAWAVKEFGVKQYVPAKPRFATDEARQAFLKNVLENHSIVGKKKQVGGGLGMTTVMSAAVLVVAIASAVFYFK</sequence>
<dbReference type="Gene3D" id="1.10.405.20">
    <property type="match status" value="1"/>
</dbReference>
<dbReference type="EMBL" id="QEAP01001699">
    <property type="protein sequence ID" value="TPX41756.1"/>
    <property type="molecule type" value="Genomic_DNA"/>
</dbReference>
<dbReference type="InterPro" id="IPR050464">
    <property type="entry name" value="Zeta_carotene_desat/Oxidored"/>
</dbReference>
<dbReference type="Gene3D" id="3.50.50.60">
    <property type="entry name" value="FAD/NAD(P)-binding domain"/>
    <property type="match status" value="1"/>
</dbReference>
<dbReference type="GO" id="GO:0016491">
    <property type="term" value="F:oxidoreductase activity"/>
    <property type="evidence" value="ECO:0007669"/>
    <property type="project" value="InterPro"/>
</dbReference>
<dbReference type="PANTHER" id="PTHR42923:SF17">
    <property type="entry name" value="AMINE OXIDASE DOMAIN-CONTAINING PROTEIN"/>
    <property type="match status" value="1"/>
</dbReference>
<dbReference type="FunFam" id="1.10.405.20:FF:000001">
    <property type="entry name" value="Amine oxidase"/>
    <property type="match status" value="1"/>
</dbReference>
<gene>
    <name evidence="3" type="ORF">CcCBS67573_g10555</name>
</gene>
<dbReference type="OrthoDB" id="5977668at2759"/>
<dbReference type="AlphaFoldDB" id="A0A507CRH1"/>
<dbReference type="STRING" id="246404.A0A507CRH1"/>
<feature type="transmembrane region" description="Helical" evidence="1">
    <location>
        <begin position="526"/>
        <end position="548"/>
    </location>
</feature>
<keyword evidence="1" id="KW-1133">Transmembrane helix</keyword>
<accession>A0A507CRH1</accession>
<dbReference type="Gene3D" id="3.30.70.1990">
    <property type="match status" value="1"/>
</dbReference>
<reference evidence="3 4" key="1">
    <citation type="journal article" date="2019" name="Sci. Rep.">
        <title>Comparative genomics of chytrid fungi reveal insights into the obligate biotrophic and pathogenic lifestyle of Synchytrium endobioticum.</title>
        <authorList>
            <person name="van de Vossenberg B.T.L.H."/>
            <person name="Warris S."/>
            <person name="Nguyen H.D.T."/>
            <person name="van Gent-Pelzer M.P.E."/>
            <person name="Joly D.L."/>
            <person name="van de Geest H.C."/>
            <person name="Bonants P.J.M."/>
            <person name="Smith D.S."/>
            <person name="Levesque C.A."/>
            <person name="van der Lee T.A.J."/>
        </authorList>
    </citation>
    <scope>NUCLEOTIDE SEQUENCE [LARGE SCALE GENOMIC DNA]</scope>
    <source>
        <strain evidence="3 4">CBS 675.73</strain>
    </source>
</reference>
<protein>
    <recommendedName>
        <fullName evidence="2">Amine oxidase domain-containing protein</fullName>
    </recommendedName>
</protein>
<dbReference type="PANTHER" id="PTHR42923">
    <property type="entry name" value="PROTOPORPHYRINOGEN OXIDASE"/>
    <property type="match status" value="1"/>
</dbReference>
<keyword evidence="1" id="KW-0812">Transmembrane</keyword>
<keyword evidence="1" id="KW-0472">Membrane</keyword>
<dbReference type="InterPro" id="IPR036188">
    <property type="entry name" value="FAD/NAD-bd_sf"/>
</dbReference>
<proteinExistence type="predicted"/>
<organism evidence="3 4">
    <name type="scientific">Chytriomyces confervae</name>
    <dbReference type="NCBI Taxonomy" id="246404"/>
    <lineage>
        <taxon>Eukaryota</taxon>
        <taxon>Fungi</taxon>
        <taxon>Fungi incertae sedis</taxon>
        <taxon>Chytridiomycota</taxon>
        <taxon>Chytridiomycota incertae sedis</taxon>
        <taxon>Chytridiomycetes</taxon>
        <taxon>Chytridiales</taxon>
        <taxon>Chytriomycetaceae</taxon>
        <taxon>Chytriomyces</taxon>
    </lineage>
</organism>
<evidence type="ECO:0000259" key="2">
    <source>
        <dbReference type="Pfam" id="PF01593"/>
    </source>
</evidence>
<name>A0A507CRH1_9FUNG</name>